<sequence length="198" mass="21834">MAKRILDVLFASVALVMLAVPFVVVAVLIKLDSSGPVFFRHTRVGEHGRSFRMWKFRTMVSDAEARLRELSAAGNVYDAGPFVKIAHDPRITRLGSFLRKTSVDELPQLLNVVTGQMSLVGPRPLIAAEVEALGAAGDERLRVAPGITGLWQISGRSTTTADERLELDLEYVRRRGLVFDLRILLLTIPAVLWGRGAM</sequence>
<dbReference type="PANTHER" id="PTHR30576:SF10">
    <property type="entry name" value="SLL5057 PROTEIN"/>
    <property type="match status" value="1"/>
</dbReference>
<gene>
    <name evidence="3" type="ORF">ATL31_1529</name>
</gene>
<dbReference type="RefSeq" id="WP_158239805.1">
    <property type="nucleotide sequence ID" value="NZ_PJNE01000001.1"/>
</dbReference>
<comment type="caution">
    <text evidence="3">The sequence shown here is derived from an EMBL/GenBank/DDBJ whole genome shotgun (WGS) entry which is preliminary data.</text>
</comment>
<feature type="domain" description="Bacterial sugar transferase" evidence="2">
    <location>
        <begin position="3"/>
        <end position="192"/>
    </location>
</feature>
<name>A0A2N3YIN6_9MICO</name>
<protein>
    <submittedName>
        <fullName evidence="3">Lipopolysaccharide/colanic/teichoic acid biosynthesis glycosyltransferase</fullName>
    </submittedName>
</protein>
<dbReference type="Proteomes" id="UP000233781">
    <property type="component" value="Unassembled WGS sequence"/>
</dbReference>
<evidence type="ECO:0000256" key="1">
    <source>
        <dbReference type="ARBA" id="ARBA00006464"/>
    </source>
</evidence>
<evidence type="ECO:0000313" key="3">
    <source>
        <dbReference type="EMBL" id="PKW26711.1"/>
    </source>
</evidence>
<keyword evidence="4" id="KW-1185">Reference proteome</keyword>
<dbReference type="EMBL" id="PJNE01000001">
    <property type="protein sequence ID" value="PKW26711.1"/>
    <property type="molecule type" value="Genomic_DNA"/>
</dbReference>
<evidence type="ECO:0000313" key="4">
    <source>
        <dbReference type="Proteomes" id="UP000233781"/>
    </source>
</evidence>
<keyword evidence="3" id="KW-0808">Transferase</keyword>
<dbReference type="InterPro" id="IPR003362">
    <property type="entry name" value="Bact_transf"/>
</dbReference>
<organism evidence="3 4">
    <name type="scientific">Phycicoccus duodecadis</name>
    <dbReference type="NCBI Taxonomy" id="173053"/>
    <lineage>
        <taxon>Bacteria</taxon>
        <taxon>Bacillati</taxon>
        <taxon>Actinomycetota</taxon>
        <taxon>Actinomycetes</taxon>
        <taxon>Micrococcales</taxon>
        <taxon>Intrasporangiaceae</taxon>
        <taxon>Phycicoccus</taxon>
    </lineage>
</organism>
<dbReference type="PANTHER" id="PTHR30576">
    <property type="entry name" value="COLANIC BIOSYNTHESIS UDP-GLUCOSE LIPID CARRIER TRANSFERASE"/>
    <property type="match status" value="1"/>
</dbReference>
<dbReference type="GO" id="GO:0016780">
    <property type="term" value="F:phosphotransferase activity, for other substituted phosphate groups"/>
    <property type="evidence" value="ECO:0007669"/>
    <property type="project" value="TreeGrafter"/>
</dbReference>
<dbReference type="OrthoDB" id="9808602at2"/>
<reference evidence="3 4" key="1">
    <citation type="submission" date="2017-12" db="EMBL/GenBank/DDBJ databases">
        <title>Sequencing the genomes of 1000 Actinobacteria strains.</title>
        <authorList>
            <person name="Klenk H.-P."/>
        </authorList>
    </citation>
    <scope>NUCLEOTIDE SEQUENCE [LARGE SCALE GENOMIC DNA]</scope>
    <source>
        <strain evidence="3 4">DSM 12806</strain>
    </source>
</reference>
<comment type="similarity">
    <text evidence="1">Belongs to the bacterial sugar transferase family.</text>
</comment>
<dbReference type="Pfam" id="PF02397">
    <property type="entry name" value="Bac_transf"/>
    <property type="match status" value="1"/>
</dbReference>
<proteinExistence type="inferred from homology"/>
<dbReference type="AlphaFoldDB" id="A0A2N3YIN6"/>
<evidence type="ECO:0000259" key="2">
    <source>
        <dbReference type="Pfam" id="PF02397"/>
    </source>
</evidence>
<accession>A0A2N3YIN6</accession>